<name>K3XCG1_GLOUD</name>
<reference evidence="3" key="2">
    <citation type="submission" date="2010-04" db="EMBL/GenBank/DDBJ databases">
        <authorList>
            <person name="Buell R."/>
            <person name="Hamilton J."/>
            <person name="Hostetler J."/>
        </authorList>
    </citation>
    <scope>NUCLEOTIDE SEQUENCE [LARGE SCALE GENOMIC DNA]</scope>
    <source>
        <strain evidence="3">DAOM:BR144</strain>
    </source>
</reference>
<evidence type="ECO:0000313" key="2">
    <source>
        <dbReference type="EnsemblProtists" id="PYU1_T014910"/>
    </source>
</evidence>
<evidence type="ECO:0000256" key="1">
    <source>
        <dbReference type="SAM" id="MobiDB-lite"/>
    </source>
</evidence>
<dbReference type="VEuPathDB" id="FungiDB:PYU1_G014879"/>
<evidence type="ECO:0008006" key="4">
    <source>
        <dbReference type="Google" id="ProtNLM"/>
    </source>
</evidence>
<feature type="region of interest" description="Disordered" evidence="1">
    <location>
        <begin position="153"/>
        <end position="189"/>
    </location>
</feature>
<dbReference type="OMA" id="PYCVKDI"/>
<reference evidence="3" key="1">
    <citation type="journal article" date="2010" name="Genome Biol.">
        <title>Genome sequence of the necrotrophic plant pathogen Pythium ultimum reveals original pathogenicity mechanisms and effector repertoire.</title>
        <authorList>
            <person name="Levesque C.A."/>
            <person name="Brouwer H."/>
            <person name="Cano L."/>
            <person name="Hamilton J.P."/>
            <person name="Holt C."/>
            <person name="Huitema E."/>
            <person name="Raffaele S."/>
            <person name="Robideau G.P."/>
            <person name="Thines M."/>
            <person name="Win J."/>
            <person name="Zerillo M.M."/>
            <person name="Beakes G.W."/>
            <person name="Boore J.L."/>
            <person name="Busam D."/>
            <person name="Dumas B."/>
            <person name="Ferriera S."/>
            <person name="Fuerstenberg S.I."/>
            <person name="Gachon C.M."/>
            <person name="Gaulin E."/>
            <person name="Govers F."/>
            <person name="Grenville-Briggs L."/>
            <person name="Horner N."/>
            <person name="Hostetler J."/>
            <person name="Jiang R.H."/>
            <person name="Johnson J."/>
            <person name="Krajaejun T."/>
            <person name="Lin H."/>
            <person name="Meijer H.J."/>
            <person name="Moore B."/>
            <person name="Morris P."/>
            <person name="Phuntmart V."/>
            <person name="Puiu D."/>
            <person name="Shetty J."/>
            <person name="Stajich J.E."/>
            <person name="Tripathy S."/>
            <person name="Wawra S."/>
            <person name="van West P."/>
            <person name="Whitty B.R."/>
            <person name="Coutinho P.M."/>
            <person name="Henrissat B."/>
            <person name="Martin F."/>
            <person name="Thomas P.D."/>
            <person name="Tyler B.M."/>
            <person name="De Vries R.P."/>
            <person name="Kamoun S."/>
            <person name="Yandell M."/>
            <person name="Tisserat N."/>
            <person name="Buell C.R."/>
        </authorList>
    </citation>
    <scope>NUCLEOTIDE SEQUENCE</scope>
    <source>
        <strain evidence="3">DAOM:BR144</strain>
    </source>
</reference>
<dbReference type="AlphaFoldDB" id="K3XCG1"/>
<evidence type="ECO:0000313" key="3">
    <source>
        <dbReference type="Proteomes" id="UP000019132"/>
    </source>
</evidence>
<dbReference type="eggNOG" id="ENOG502SA35">
    <property type="taxonomic scope" value="Eukaryota"/>
</dbReference>
<dbReference type="Proteomes" id="UP000019132">
    <property type="component" value="Unassembled WGS sequence"/>
</dbReference>
<organism evidence="2 3">
    <name type="scientific">Globisporangium ultimum (strain ATCC 200006 / CBS 805.95 / DAOM BR144)</name>
    <name type="common">Pythium ultimum</name>
    <dbReference type="NCBI Taxonomy" id="431595"/>
    <lineage>
        <taxon>Eukaryota</taxon>
        <taxon>Sar</taxon>
        <taxon>Stramenopiles</taxon>
        <taxon>Oomycota</taxon>
        <taxon>Peronosporomycetes</taxon>
        <taxon>Pythiales</taxon>
        <taxon>Pythiaceae</taxon>
        <taxon>Globisporangium</taxon>
    </lineage>
</organism>
<dbReference type="EMBL" id="ADOS01001321">
    <property type="status" value="NOT_ANNOTATED_CDS"/>
    <property type="molecule type" value="Genomic_DNA"/>
</dbReference>
<feature type="compositionally biased region" description="Basic residues" evidence="1">
    <location>
        <begin position="170"/>
        <end position="181"/>
    </location>
</feature>
<accession>K3XCG1</accession>
<sequence>MHLASEKVKGYLVDGVVSESGSSPATRLQFSYWNRNILLPSKRFLELCYEQKDCPLKFKSKETVLEDVLAMYDEIDDGIKSNSCAKSLMLFLETETPSSALREFFGLLVRDTWNRALVPSLLVRIHRCNDQDIEELSIVMDALMESTVSSYEAKVGKKQSSSKRQSPLPRNHRHHVQKNQKKYPSTSSMLLPDPIKGTSPLVYFLIAFSELWSSPVPSLDELEGYFKDGVFSEDALNIEIYCLLTGNWNPDAEESSRDPVCNDVLQRLKTLNGVKANVSLTTKAFVYKPDRFWNQTASLPAHASALFFVGALDFQTPKEFALAEFEAMKAATPGDAASQMMLIEFAYGTHGAGFFPTTPDDETNCGAKIMTSFILNSGDTTKVDTSCIKELPELSLSDDTLMELIEELEYGDLIELAGED</sequence>
<dbReference type="HOGENOM" id="CLU_017880_2_0_1"/>
<dbReference type="EnsemblProtists" id="PYU1_T014910">
    <property type="protein sequence ID" value="PYU1_T014910"/>
    <property type="gene ID" value="PYU1_G014879"/>
</dbReference>
<reference evidence="2" key="3">
    <citation type="submission" date="2015-02" db="UniProtKB">
        <authorList>
            <consortium name="EnsemblProtists"/>
        </authorList>
    </citation>
    <scope>IDENTIFICATION</scope>
    <source>
        <strain evidence="2">DAOM BR144</strain>
    </source>
</reference>
<keyword evidence="3" id="KW-1185">Reference proteome</keyword>
<proteinExistence type="predicted"/>
<protein>
    <recommendedName>
        <fullName evidence="4">Peptidase S33 tripeptidyl aminopeptidase-like C-terminal domain-containing protein</fullName>
    </recommendedName>
</protein>
<dbReference type="InParanoid" id="K3XCG1"/>
<dbReference type="STRING" id="431595.K3XCG1"/>